<evidence type="ECO:0000256" key="3">
    <source>
        <dbReference type="ARBA" id="ARBA00023163"/>
    </source>
</evidence>
<accession>A0A0A2GYX1</accession>
<dbReference type="Pfam" id="PF12833">
    <property type="entry name" value="HTH_18"/>
    <property type="match status" value="1"/>
</dbReference>
<comment type="caution">
    <text evidence="5">The sequence shown here is derived from an EMBL/GenBank/DDBJ whole genome shotgun (WGS) entry which is preliminary data.</text>
</comment>
<keyword evidence="1" id="KW-0805">Transcription regulation</keyword>
<evidence type="ECO:0000256" key="1">
    <source>
        <dbReference type="ARBA" id="ARBA00023015"/>
    </source>
</evidence>
<dbReference type="InterPro" id="IPR018060">
    <property type="entry name" value="HTH_AraC"/>
</dbReference>
<dbReference type="InterPro" id="IPR014710">
    <property type="entry name" value="RmlC-like_jellyroll"/>
</dbReference>
<keyword evidence="6" id="KW-1185">Reference proteome</keyword>
<evidence type="ECO:0000313" key="5">
    <source>
        <dbReference type="EMBL" id="KGO07536.1"/>
    </source>
</evidence>
<dbReference type="PATRIC" id="fig|1300343.5.peg.1344"/>
<gene>
    <name evidence="5" type="ORF">NV36_12275</name>
</gene>
<dbReference type="PROSITE" id="PS01124">
    <property type="entry name" value="HTH_ARAC_FAMILY_2"/>
    <property type="match status" value="1"/>
</dbReference>
<evidence type="ECO:0000256" key="2">
    <source>
        <dbReference type="ARBA" id="ARBA00023125"/>
    </source>
</evidence>
<dbReference type="Gene3D" id="2.60.120.10">
    <property type="entry name" value="Jelly Rolls"/>
    <property type="match status" value="1"/>
</dbReference>
<reference evidence="5 6" key="1">
    <citation type="submission" date="2014-10" db="EMBL/GenBank/DDBJ databases">
        <title>Draft genome sequence of the proteorhodopsin-containing marine bacterium Dokdonia donghaensis.</title>
        <authorList>
            <person name="Gomez-Consarnau L."/>
            <person name="Gonzalez J.M."/>
            <person name="Riedel T."/>
            <person name="Jaenicke S."/>
            <person name="Wagner-Doebler I."/>
            <person name="Fuhrman J.A."/>
        </authorList>
    </citation>
    <scope>NUCLEOTIDE SEQUENCE [LARGE SCALE GENOMIC DNA]</scope>
    <source>
        <strain evidence="5 6">DSW-1</strain>
    </source>
</reference>
<dbReference type="SUPFAM" id="SSF46689">
    <property type="entry name" value="Homeodomain-like"/>
    <property type="match status" value="1"/>
</dbReference>
<dbReference type="EMBL" id="JSAQ01000001">
    <property type="protein sequence ID" value="KGO07536.1"/>
    <property type="molecule type" value="Genomic_DNA"/>
</dbReference>
<dbReference type="InterPro" id="IPR037923">
    <property type="entry name" value="HTH-like"/>
</dbReference>
<organism evidence="5 6">
    <name type="scientific">Dokdonia donghaensis DSW-1</name>
    <dbReference type="NCBI Taxonomy" id="1300343"/>
    <lineage>
        <taxon>Bacteria</taxon>
        <taxon>Pseudomonadati</taxon>
        <taxon>Bacteroidota</taxon>
        <taxon>Flavobacteriia</taxon>
        <taxon>Flavobacteriales</taxon>
        <taxon>Flavobacteriaceae</taxon>
        <taxon>Dokdonia</taxon>
    </lineage>
</organism>
<dbReference type="InterPro" id="IPR003313">
    <property type="entry name" value="AraC-bd"/>
</dbReference>
<dbReference type="PRINTS" id="PR00032">
    <property type="entry name" value="HTHARAC"/>
</dbReference>
<protein>
    <submittedName>
        <fullName evidence="5">AraC family transcriptional regulator</fullName>
    </submittedName>
</protein>
<dbReference type="GO" id="GO:0043565">
    <property type="term" value="F:sequence-specific DNA binding"/>
    <property type="evidence" value="ECO:0007669"/>
    <property type="project" value="InterPro"/>
</dbReference>
<keyword evidence="3" id="KW-0804">Transcription</keyword>
<dbReference type="InterPro" id="IPR009057">
    <property type="entry name" value="Homeodomain-like_sf"/>
</dbReference>
<proteinExistence type="predicted"/>
<dbReference type="PANTHER" id="PTHR43280">
    <property type="entry name" value="ARAC-FAMILY TRANSCRIPTIONAL REGULATOR"/>
    <property type="match status" value="1"/>
</dbReference>
<dbReference type="SMART" id="SM00342">
    <property type="entry name" value="HTH_ARAC"/>
    <property type="match status" value="1"/>
</dbReference>
<dbReference type="Proteomes" id="UP000030140">
    <property type="component" value="Unassembled WGS sequence"/>
</dbReference>
<dbReference type="Pfam" id="PF02311">
    <property type="entry name" value="AraC_binding"/>
    <property type="match status" value="1"/>
</dbReference>
<keyword evidence="2" id="KW-0238">DNA-binding</keyword>
<dbReference type="RefSeq" id="WP_035327656.1">
    <property type="nucleotide sequence ID" value="NZ_CP015125.1"/>
</dbReference>
<dbReference type="AlphaFoldDB" id="A0A0A2GYX1"/>
<dbReference type="OrthoDB" id="1096411at2"/>
<dbReference type="PANTHER" id="PTHR43280:SF32">
    <property type="entry name" value="TRANSCRIPTIONAL REGULATORY PROTEIN"/>
    <property type="match status" value="1"/>
</dbReference>
<dbReference type="Gene3D" id="1.10.10.60">
    <property type="entry name" value="Homeodomain-like"/>
    <property type="match status" value="1"/>
</dbReference>
<dbReference type="KEGG" id="ddo:I597_1333"/>
<dbReference type="SUPFAM" id="SSF51215">
    <property type="entry name" value="Regulatory protein AraC"/>
    <property type="match status" value="1"/>
</dbReference>
<feature type="domain" description="HTH araC/xylS-type" evidence="4">
    <location>
        <begin position="188"/>
        <end position="286"/>
    </location>
</feature>
<dbReference type="InterPro" id="IPR020449">
    <property type="entry name" value="Tscrpt_reg_AraC-type_HTH"/>
</dbReference>
<sequence length="289" mass="33540">MKKIPNISFKGEDNEKDFELLSLTDFFTMIPTIKDHDPMRPHRVNFFVLLIVIEGTGTHQIDLKEYSLKAGTVLKIAKGQVHAFQKKPTYKGYLIVFTEAFLLNYFSKSSINLISHFYNYYLVSPITYNKGLNEALLNQLIPELKIETTFGRKNIVASLLDLYLLRLERSVNSSLLLYSESKNYTKFIQFKNLVEVDFTSTRNVKDYAQKMLVSTKFLNQIVKEFTLNTAKSFIDNLVILEAKREIVSLDKSVKEIAFDIGFDEVTNFTKFFKNRMGVTPNEFRKAHLY</sequence>
<dbReference type="GO" id="GO:0003700">
    <property type="term" value="F:DNA-binding transcription factor activity"/>
    <property type="evidence" value="ECO:0007669"/>
    <property type="project" value="InterPro"/>
</dbReference>
<evidence type="ECO:0000259" key="4">
    <source>
        <dbReference type="PROSITE" id="PS01124"/>
    </source>
</evidence>
<name>A0A0A2GYX1_9FLAO</name>
<evidence type="ECO:0000313" key="6">
    <source>
        <dbReference type="Proteomes" id="UP000030140"/>
    </source>
</evidence>